<evidence type="ECO:0000313" key="2">
    <source>
        <dbReference type="EMBL" id="RVW79015.1"/>
    </source>
</evidence>
<organism evidence="2 3">
    <name type="scientific">Vitis vinifera</name>
    <name type="common">Grape</name>
    <dbReference type="NCBI Taxonomy" id="29760"/>
    <lineage>
        <taxon>Eukaryota</taxon>
        <taxon>Viridiplantae</taxon>
        <taxon>Streptophyta</taxon>
        <taxon>Embryophyta</taxon>
        <taxon>Tracheophyta</taxon>
        <taxon>Spermatophyta</taxon>
        <taxon>Magnoliopsida</taxon>
        <taxon>eudicotyledons</taxon>
        <taxon>Gunneridae</taxon>
        <taxon>Pentapetalae</taxon>
        <taxon>rosids</taxon>
        <taxon>Vitales</taxon>
        <taxon>Vitaceae</taxon>
        <taxon>Viteae</taxon>
        <taxon>Vitis</taxon>
    </lineage>
</organism>
<proteinExistence type="predicted"/>
<dbReference type="EMBL" id="QGNW01000287">
    <property type="protein sequence ID" value="RVW79015.1"/>
    <property type="molecule type" value="Genomic_DNA"/>
</dbReference>
<evidence type="ECO:0000313" key="1">
    <source>
        <dbReference type="EMBL" id="RVW29576.1"/>
    </source>
</evidence>
<dbReference type="EMBL" id="QGNW01001838">
    <property type="protein sequence ID" value="RVW29576.1"/>
    <property type="molecule type" value="Genomic_DNA"/>
</dbReference>
<accession>A0A438H3E3</accession>
<protein>
    <submittedName>
        <fullName evidence="2">Uncharacterized protein</fullName>
    </submittedName>
</protein>
<sequence length="79" mass="9236">MEYLRFTAIKLDLSIVSTCNNCSTRTCRVPYLKFLVAAEHWKTMEGISGLQRKHRLHISCKDFEDAKKLDRAAKNRYTI</sequence>
<name>A0A438H3E3_VITVI</name>
<dbReference type="Proteomes" id="UP000288805">
    <property type="component" value="Unassembled WGS sequence"/>
</dbReference>
<dbReference type="AlphaFoldDB" id="A0A438H3E3"/>
<evidence type="ECO:0000313" key="3">
    <source>
        <dbReference type="Proteomes" id="UP000288805"/>
    </source>
</evidence>
<gene>
    <name evidence="2" type="ORF">CK203_040197</name>
    <name evidence="1" type="ORF">CK203_105052</name>
</gene>
<comment type="caution">
    <text evidence="2">The sequence shown here is derived from an EMBL/GenBank/DDBJ whole genome shotgun (WGS) entry which is preliminary data.</text>
</comment>
<reference evidence="2 3" key="1">
    <citation type="journal article" date="2018" name="PLoS Genet.">
        <title>Population sequencing reveals clonal diversity and ancestral inbreeding in the grapevine cultivar Chardonnay.</title>
        <authorList>
            <person name="Roach M.J."/>
            <person name="Johnson D.L."/>
            <person name="Bohlmann J."/>
            <person name="van Vuuren H.J."/>
            <person name="Jones S.J."/>
            <person name="Pretorius I.S."/>
            <person name="Schmidt S.A."/>
            <person name="Borneman A.R."/>
        </authorList>
    </citation>
    <scope>NUCLEOTIDE SEQUENCE [LARGE SCALE GENOMIC DNA]</scope>
    <source>
        <strain evidence="3">cv. Chardonnay</strain>
        <strain evidence="2">I10V1</strain>
        <tissue evidence="2">Leaf</tissue>
    </source>
</reference>